<organism evidence="5 6">
    <name type="scientific">Ensete ventricosum</name>
    <name type="common">Abyssinian banana</name>
    <name type="synonym">Musa ensete</name>
    <dbReference type="NCBI Taxonomy" id="4639"/>
    <lineage>
        <taxon>Eukaryota</taxon>
        <taxon>Viridiplantae</taxon>
        <taxon>Streptophyta</taxon>
        <taxon>Embryophyta</taxon>
        <taxon>Tracheophyta</taxon>
        <taxon>Spermatophyta</taxon>
        <taxon>Magnoliopsida</taxon>
        <taxon>Liliopsida</taxon>
        <taxon>Zingiberales</taxon>
        <taxon>Musaceae</taxon>
        <taxon>Ensete</taxon>
    </lineage>
</organism>
<sequence>MKNKAGGSDGEGGSGSAKRTKGSETPVEVLPKEIVLQMVKDRLARLSDEMGVKEEVVAEDDVVLALTESTCAFINHLSARARDLCKQSGKTLVDADHILDALKAINLPQFVPDLEAALQASKEENAGEKSEEKATADEGQKQDEQSCKDGGESSEEGKVASEE</sequence>
<feature type="domain" description="Transcription factor CBF/NF-Y/archaeal histone" evidence="4">
    <location>
        <begin position="60"/>
        <end position="102"/>
    </location>
</feature>
<feature type="compositionally biased region" description="Basic and acidic residues" evidence="3">
    <location>
        <begin position="121"/>
        <end position="163"/>
    </location>
</feature>
<dbReference type="InterPro" id="IPR003958">
    <property type="entry name" value="CBFA_NFYB_domain"/>
</dbReference>
<evidence type="ECO:0000313" key="5">
    <source>
        <dbReference type="EMBL" id="KAJ8499202.1"/>
    </source>
</evidence>
<evidence type="ECO:0000256" key="3">
    <source>
        <dbReference type="SAM" id="MobiDB-lite"/>
    </source>
</evidence>
<keyword evidence="2" id="KW-0539">Nucleus</keyword>
<name>A0AAV8RJT0_ENSVE</name>
<accession>A0AAV8RJT0</accession>
<evidence type="ECO:0000313" key="6">
    <source>
        <dbReference type="Proteomes" id="UP001222027"/>
    </source>
</evidence>
<dbReference type="PANTHER" id="PTHR46172:SF1">
    <property type="entry name" value="DNA POLYMERASE EPSILON SUBUNIT 3"/>
    <property type="match status" value="1"/>
</dbReference>
<dbReference type="CDD" id="cd22928">
    <property type="entry name" value="HFD_POLE3_DPB4"/>
    <property type="match status" value="1"/>
</dbReference>
<proteinExistence type="predicted"/>
<evidence type="ECO:0000259" key="4">
    <source>
        <dbReference type="Pfam" id="PF00808"/>
    </source>
</evidence>
<dbReference type="GO" id="GO:0008622">
    <property type="term" value="C:epsilon DNA polymerase complex"/>
    <property type="evidence" value="ECO:0007669"/>
    <property type="project" value="TreeGrafter"/>
</dbReference>
<gene>
    <name evidence="5" type="ORF">OPV22_009754</name>
</gene>
<dbReference type="InterPro" id="IPR009072">
    <property type="entry name" value="Histone-fold"/>
</dbReference>
<comment type="subcellular location">
    <subcellularLocation>
        <location evidence="1">Nucleus</location>
    </subcellularLocation>
</comment>
<dbReference type="GO" id="GO:0006272">
    <property type="term" value="P:leading strand elongation"/>
    <property type="evidence" value="ECO:0007669"/>
    <property type="project" value="TreeGrafter"/>
</dbReference>
<feature type="region of interest" description="Disordered" evidence="3">
    <location>
        <begin position="1"/>
        <end position="26"/>
    </location>
</feature>
<dbReference type="AlphaFoldDB" id="A0AAV8RJT0"/>
<dbReference type="Pfam" id="PF00808">
    <property type="entry name" value="CBFD_NFYB_HMF"/>
    <property type="match status" value="1"/>
</dbReference>
<dbReference type="EMBL" id="JAQQAF010000003">
    <property type="protein sequence ID" value="KAJ8499202.1"/>
    <property type="molecule type" value="Genomic_DNA"/>
</dbReference>
<dbReference type="GO" id="GO:0008623">
    <property type="term" value="C:CHRAC"/>
    <property type="evidence" value="ECO:0007669"/>
    <property type="project" value="TreeGrafter"/>
</dbReference>
<dbReference type="Proteomes" id="UP001222027">
    <property type="component" value="Unassembled WGS sequence"/>
</dbReference>
<dbReference type="SUPFAM" id="SSF47113">
    <property type="entry name" value="Histone-fold"/>
    <property type="match status" value="1"/>
</dbReference>
<evidence type="ECO:0000256" key="2">
    <source>
        <dbReference type="ARBA" id="ARBA00023242"/>
    </source>
</evidence>
<protein>
    <recommendedName>
        <fullName evidence="4">Transcription factor CBF/NF-Y/archaeal histone domain-containing protein</fullName>
    </recommendedName>
</protein>
<dbReference type="GO" id="GO:0006974">
    <property type="term" value="P:DNA damage response"/>
    <property type="evidence" value="ECO:0007669"/>
    <property type="project" value="TreeGrafter"/>
</dbReference>
<dbReference type="GO" id="GO:0031490">
    <property type="term" value="F:chromatin DNA binding"/>
    <property type="evidence" value="ECO:0007669"/>
    <property type="project" value="TreeGrafter"/>
</dbReference>
<reference evidence="5 6" key="1">
    <citation type="submission" date="2022-12" db="EMBL/GenBank/DDBJ databases">
        <title>Chromosome-scale assembly of the Ensete ventricosum genome.</title>
        <authorList>
            <person name="Dussert Y."/>
            <person name="Stocks J."/>
            <person name="Wendawek A."/>
            <person name="Woldeyes F."/>
            <person name="Nichols R.A."/>
            <person name="Borrell J.S."/>
        </authorList>
    </citation>
    <scope>NUCLEOTIDE SEQUENCE [LARGE SCALE GENOMIC DNA]</scope>
    <source>
        <strain evidence="6">cv. Maze</strain>
        <tissue evidence="5">Seeds</tissue>
    </source>
</reference>
<dbReference type="GO" id="GO:0046982">
    <property type="term" value="F:protein heterodimerization activity"/>
    <property type="evidence" value="ECO:0007669"/>
    <property type="project" value="InterPro"/>
</dbReference>
<evidence type="ECO:0000256" key="1">
    <source>
        <dbReference type="ARBA" id="ARBA00004123"/>
    </source>
</evidence>
<feature type="region of interest" description="Disordered" evidence="3">
    <location>
        <begin position="118"/>
        <end position="163"/>
    </location>
</feature>
<dbReference type="Gene3D" id="1.10.20.10">
    <property type="entry name" value="Histone, subunit A"/>
    <property type="match status" value="1"/>
</dbReference>
<dbReference type="PANTHER" id="PTHR46172">
    <property type="entry name" value="DNA POLYMERASE EPSILON SUBUNIT 3"/>
    <property type="match status" value="1"/>
</dbReference>
<dbReference type="InterPro" id="IPR051377">
    <property type="entry name" value="DNA_Pol-Epsilon_Subunit"/>
</dbReference>
<keyword evidence="6" id="KW-1185">Reference proteome</keyword>
<dbReference type="GO" id="GO:0031507">
    <property type="term" value="P:heterochromatin formation"/>
    <property type="evidence" value="ECO:0007669"/>
    <property type="project" value="TreeGrafter"/>
</dbReference>
<comment type="caution">
    <text evidence="5">The sequence shown here is derived from an EMBL/GenBank/DDBJ whole genome shotgun (WGS) entry which is preliminary data.</text>
</comment>